<accession>A0AAE3ACX3</accession>
<feature type="transmembrane region" description="Helical" evidence="8">
    <location>
        <begin position="407"/>
        <end position="428"/>
    </location>
</feature>
<dbReference type="GO" id="GO:0008324">
    <property type="term" value="F:monoatomic cation transmembrane transporter activity"/>
    <property type="evidence" value="ECO:0007669"/>
    <property type="project" value="InterPro"/>
</dbReference>
<feature type="transmembrane region" description="Helical" evidence="8">
    <location>
        <begin position="351"/>
        <end position="372"/>
    </location>
</feature>
<keyword evidence="3" id="KW-1003">Cell membrane</keyword>
<name>A0AAE3ACX3_9FIRM</name>
<evidence type="ECO:0000313" key="10">
    <source>
        <dbReference type="Proteomes" id="UP001199319"/>
    </source>
</evidence>
<feature type="transmembrane region" description="Helical" evidence="8">
    <location>
        <begin position="12"/>
        <end position="35"/>
    </location>
</feature>
<feature type="transmembrane region" description="Helical" evidence="8">
    <location>
        <begin position="132"/>
        <end position="152"/>
    </location>
</feature>
<feature type="transmembrane region" description="Helical" evidence="8">
    <location>
        <begin position="237"/>
        <end position="255"/>
    </location>
</feature>
<organism evidence="9 10">
    <name type="scientific">Brotocaccenecus cirricatena</name>
    <dbReference type="NCBI Taxonomy" id="3064195"/>
    <lineage>
        <taxon>Bacteria</taxon>
        <taxon>Bacillati</taxon>
        <taxon>Bacillota</taxon>
        <taxon>Clostridia</taxon>
        <taxon>Eubacteriales</taxon>
        <taxon>Oscillospiraceae</taxon>
        <taxon>Brotocaccenecus</taxon>
    </lineage>
</organism>
<evidence type="ECO:0000256" key="3">
    <source>
        <dbReference type="ARBA" id="ARBA00022475"/>
    </source>
</evidence>
<keyword evidence="10" id="KW-1185">Reference proteome</keyword>
<feature type="transmembrane region" description="Helical" evidence="8">
    <location>
        <begin position="198"/>
        <end position="217"/>
    </location>
</feature>
<evidence type="ECO:0000256" key="4">
    <source>
        <dbReference type="ARBA" id="ARBA00022692"/>
    </source>
</evidence>
<protein>
    <submittedName>
        <fullName evidence="9">Trk family potassium uptake protein</fullName>
    </submittedName>
</protein>
<gene>
    <name evidence="9" type="ORF">LKD37_09930</name>
</gene>
<reference evidence="9" key="1">
    <citation type="submission" date="2021-10" db="EMBL/GenBank/DDBJ databases">
        <title>Anaerobic single-cell dispensing facilitates the cultivation of human gut bacteria.</title>
        <authorList>
            <person name="Afrizal A."/>
        </authorList>
    </citation>
    <scope>NUCLEOTIDE SEQUENCE</scope>
    <source>
        <strain evidence="9">CLA-AA-H272</strain>
    </source>
</reference>
<keyword evidence="7 8" id="KW-0472">Membrane</keyword>
<evidence type="ECO:0000256" key="8">
    <source>
        <dbReference type="SAM" id="Phobius"/>
    </source>
</evidence>
<evidence type="ECO:0000256" key="2">
    <source>
        <dbReference type="ARBA" id="ARBA00022448"/>
    </source>
</evidence>
<keyword evidence="6" id="KW-0406">Ion transport</keyword>
<dbReference type="AlphaFoldDB" id="A0AAE3ACX3"/>
<dbReference type="PANTHER" id="PTHR32024:SF1">
    <property type="entry name" value="KTR SYSTEM POTASSIUM UPTAKE PROTEIN B"/>
    <property type="match status" value="1"/>
</dbReference>
<evidence type="ECO:0000313" key="9">
    <source>
        <dbReference type="EMBL" id="MCC2129834.1"/>
    </source>
</evidence>
<keyword evidence="4 8" id="KW-0812">Transmembrane</keyword>
<keyword evidence="5 8" id="KW-1133">Transmembrane helix</keyword>
<dbReference type="PANTHER" id="PTHR32024">
    <property type="entry name" value="TRK SYSTEM POTASSIUM UPTAKE PROTEIN TRKG-RELATED"/>
    <property type="match status" value="1"/>
</dbReference>
<proteinExistence type="predicted"/>
<keyword evidence="2" id="KW-0813">Transport</keyword>
<dbReference type="EMBL" id="JAJEPW010000027">
    <property type="protein sequence ID" value="MCC2129834.1"/>
    <property type="molecule type" value="Genomic_DNA"/>
</dbReference>
<feature type="transmembrane region" description="Helical" evidence="8">
    <location>
        <begin position="286"/>
        <end position="305"/>
    </location>
</feature>
<comment type="caution">
    <text evidence="9">The sequence shown here is derived from an EMBL/GenBank/DDBJ whole genome shotgun (WGS) entry which is preliminary data.</text>
</comment>
<feature type="transmembrane region" description="Helical" evidence="8">
    <location>
        <begin position="47"/>
        <end position="66"/>
    </location>
</feature>
<dbReference type="Pfam" id="PF02386">
    <property type="entry name" value="TrkH"/>
    <property type="match status" value="1"/>
</dbReference>
<dbReference type="Proteomes" id="UP001199319">
    <property type="component" value="Unassembled WGS sequence"/>
</dbReference>
<sequence length="446" mass="47818">MSEEMVCRKHRLSSFQIIILGFAGVILLGALLLMLPISATARCVTPFHEALFTATSAVCVTGLVVQDTGSYWSVFGQAVILTLIQIGGLGVVTVAASFALLSGRRISLMQRSTMQDAISAPRVGGIVRLTRFILRGTFLIELIGALAMLPVFCRDYGWRGIWMAVFHSISAFCNAGFDILGTNNNLYPSLTGYVQNPVINITIMLLIITGGIGFLTWDDICENKLHFHRYRMQSKVILVTTLTLIVFPALFFFFVDFDALPLRERVQAALFQSVTPRTAGFNTVDLPAMSGASLGVMILLMLIGGSPGSTAGGVKTTTLAVLLANAAASFRQRDSAQFFGRRVDCSAVKTAATILTMYLALFFGGAVFISVYENLPLSPCLYETASAVGTVGLTLGITPQLHIPSQAVLIALMYLGRVGGLTLIYAAVSSKKTGSAKLPQESITIG</sequence>
<dbReference type="GO" id="GO:0005886">
    <property type="term" value="C:plasma membrane"/>
    <property type="evidence" value="ECO:0007669"/>
    <property type="project" value="UniProtKB-SubCell"/>
</dbReference>
<dbReference type="GO" id="GO:0030001">
    <property type="term" value="P:metal ion transport"/>
    <property type="evidence" value="ECO:0007669"/>
    <property type="project" value="UniProtKB-ARBA"/>
</dbReference>
<evidence type="ECO:0000256" key="1">
    <source>
        <dbReference type="ARBA" id="ARBA00004651"/>
    </source>
</evidence>
<evidence type="ECO:0000256" key="6">
    <source>
        <dbReference type="ARBA" id="ARBA00023065"/>
    </source>
</evidence>
<dbReference type="InterPro" id="IPR003445">
    <property type="entry name" value="Cat_transpt"/>
</dbReference>
<comment type="subcellular location">
    <subcellularLocation>
        <location evidence="1">Cell membrane</location>
        <topology evidence="1">Multi-pass membrane protein</topology>
    </subcellularLocation>
</comment>
<evidence type="ECO:0000256" key="5">
    <source>
        <dbReference type="ARBA" id="ARBA00022989"/>
    </source>
</evidence>
<feature type="transmembrane region" description="Helical" evidence="8">
    <location>
        <begin position="78"/>
        <end position="101"/>
    </location>
</feature>
<evidence type="ECO:0000256" key="7">
    <source>
        <dbReference type="ARBA" id="ARBA00023136"/>
    </source>
</evidence>